<keyword evidence="4" id="KW-0472">Membrane</keyword>
<dbReference type="InterPro" id="IPR036259">
    <property type="entry name" value="MFS_trans_sf"/>
</dbReference>
<evidence type="ECO:0000256" key="2">
    <source>
        <dbReference type="ARBA" id="ARBA00006727"/>
    </source>
</evidence>
<feature type="transmembrane region" description="Helical" evidence="4">
    <location>
        <begin position="284"/>
        <end position="303"/>
    </location>
</feature>
<evidence type="ECO:0000313" key="7">
    <source>
        <dbReference type="Proteomes" id="UP000030671"/>
    </source>
</evidence>
<accession>W4JTW9</accession>
<dbReference type="PANTHER" id="PTHR11360:SF252">
    <property type="entry name" value="MAJOR FACILITATOR SUPERFAMILY (MFS) PROFILE DOMAIN-CONTAINING PROTEIN-RELATED"/>
    <property type="match status" value="1"/>
</dbReference>
<dbReference type="InterPro" id="IPR011701">
    <property type="entry name" value="MFS"/>
</dbReference>
<feature type="transmembrane region" description="Helical" evidence="4">
    <location>
        <begin position="339"/>
        <end position="363"/>
    </location>
</feature>
<dbReference type="OrthoDB" id="6499973at2759"/>
<feature type="transmembrane region" description="Helical" evidence="4">
    <location>
        <begin position="403"/>
        <end position="423"/>
    </location>
</feature>
<dbReference type="Gene3D" id="1.20.1250.20">
    <property type="entry name" value="MFS general substrate transporter like domains"/>
    <property type="match status" value="1"/>
</dbReference>
<feature type="compositionally biased region" description="Polar residues" evidence="3">
    <location>
        <begin position="1"/>
        <end position="10"/>
    </location>
</feature>
<name>W4JTW9_HETIT</name>
<feature type="transmembrane region" description="Helical" evidence="4">
    <location>
        <begin position="315"/>
        <end position="333"/>
    </location>
</feature>
<proteinExistence type="inferred from homology"/>
<feature type="transmembrane region" description="Helical" evidence="4">
    <location>
        <begin position="375"/>
        <end position="397"/>
    </location>
</feature>
<dbReference type="GO" id="GO:0016020">
    <property type="term" value="C:membrane"/>
    <property type="evidence" value="ECO:0007669"/>
    <property type="project" value="UniProtKB-SubCell"/>
</dbReference>
<feature type="transmembrane region" description="Helical" evidence="4">
    <location>
        <begin position="250"/>
        <end position="272"/>
    </location>
</feature>
<evidence type="ECO:0000256" key="4">
    <source>
        <dbReference type="SAM" id="Phobius"/>
    </source>
</evidence>
<keyword evidence="4" id="KW-1133">Transmembrane helix</keyword>
<dbReference type="eggNOG" id="KOG2504">
    <property type="taxonomic scope" value="Eukaryota"/>
</dbReference>
<feature type="transmembrane region" description="Helical" evidence="4">
    <location>
        <begin position="111"/>
        <end position="128"/>
    </location>
</feature>
<evidence type="ECO:0000313" key="6">
    <source>
        <dbReference type="EMBL" id="ETW76306.1"/>
    </source>
</evidence>
<keyword evidence="7" id="KW-1185">Reference proteome</keyword>
<dbReference type="RefSeq" id="XP_009551231.1">
    <property type="nucleotide sequence ID" value="XM_009552936.1"/>
</dbReference>
<feature type="transmembrane region" description="Helical" evidence="4">
    <location>
        <begin position="200"/>
        <end position="222"/>
    </location>
</feature>
<keyword evidence="4" id="KW-0812">Transmembrane</keyword>
<feature type="region of interest" description="Disordered" evidence="3">
    <location>
        <begin position="1"/>
        <end position="34"/>
    </location>
</feature>
<feature type="transmembrane region" description="Helical" evidence="4">
    <location>
        <begin position="41"/>
        <end position="61"/>
    </location>
</feature>
<protein>
    <submittedName>
        <fullName evidence="6">MFS monocarboxylate transporter</fullName>
    </submittedName>
</protein>
<dbReference type="InterPro" id="IPR020846">
    <property type="entry name" value="MFS_dom"/>
</dbReference>
<dbReference type="EMBL" id="KI925464">
    <property type="protein sequence ID" value="ETW76306.1"/>
    <property type="molecule type" value="Genomic_DNA"/>
</dbReference>
<feature type="transmembrane region" description="Helical" evidence="4">
    <location>
        <begin position="134"/>
        <end position="156"/>
    </location>
</feature>
<comment type="similarity">
    <text evidence="2">Belongs to the major facilitator superfamily. Monocarboxylate porter (TC 2.A.1.13) family.</text>
</comment>
<feature type="transmembrane region" description="Helical" evidence="4">
    <location>
        <begin position="168"/>
        <end position="188"/>
    </location>
</feature>
<dbReference type="InterPro" id="IPR050327">
    <property type="entry name" value="Proton-linked_MCT"/>
</dbReference>
<dbReference type="GO" id="GO:0022857">
    <property type="term" value="F:transmembrane transporter activity"/>
    <property type="evidence" value="ECO:0007669"/>
    <property type="project" value="InterPro"/>
</dbReference>
<sequence>MLFSKSSSGTLVAAPEATSQNQGDSSEKDGPDDTVEGGIKAWCAVAGGWLAMMSTFGYTNAFGVYQDFYTRSHVASASRTSWIGSTQLFLLTATGLFAGKLVDLGYFRQTVLAGSFIYVFSLFMLSIAHPDEYYQIFLSQGIGMGLGAGLIYIPCLAIQSHHWRTHRAMAMGIVFTGSSVGGIVFPIMLNQLLNVDNVGFAWSTRATALIVLGLLALANCLMSDRVASKAASGHDHPKLDIGSFLTDGPYMLLTLGAFICLWGVFYPLFYVQLFAITHGVDPKIAFYTLAILNASSIPGRVLPNLFVHRYGTYNILLACGLCCGAITFALFGITTVAGIVVFAILSGFFSGGFLSVITAAIASHARHEGEIGLRMGFAFALAAVGSLTGTPIDGALLGDAFTWSRTIIFSGVTVLAGTAVLAVSRQMLVRRKGTQII</sequence>
<dbReference type="HOGENOM" id="CLU_001265_1_1_1"/>
<dbReference type="GeneID" id="20666103"/>
<dbReference type="AlphaFoldDB" id="W4JTW9"/>
<dbReference type="InParanoid" id="W4JTW9"/>
<dbReference type="SUPFAM" id="SSF103473">
    <property type="entry name" value="MFS general substrate transporter"/>
    <property type="match status" value="1"/>
</dbReference>
<evidence type="ECO:0000256" key="3">
    <source>
        <dbReference type="SAM" id="MobiDB-lite"/>
    </source>
</evidence>
<comment type="subcellular location">
    <subcellularLocation>
        <location evidence="1">Membrane</location>
        <topology evidence="1">Multi-pass membrane protein</topology>
    </subcellularLocation>
</comment>
<evidence type="ECO:0000256" key="1">
    <source>
        <dbReference type="ARBA" id="ARBA00004141"/>
    </source>
</evidence>
<reference evidence="6 7" key="1">
    <citation type="journal article" date="2012" name="New Phytol.">
        <title>Insight into trade-off between wood decay and parasitism from the genome of a fungal forest pathogen.</title>
        <authorList>
            <person name="Olson A."/>
            <person name="Aerts A."/>
            <person name="Asiegbu F."/>
            <person name="Belbahri L."/>
            <person name="Bouzid O."/>
            <person name="Broberg A."/>
            <person name="Canback B."/>
            <person name="Coutinho P.M."/>
            <person name="Cullen D."/>
            <person name="Dalman K."/>
            <person name="Deflorio G."/>
            <person name="van Diepen L.T."/>
            <person name="Dunand C."/>
            <person name="Duplessis S."/>
            <person name="Durling M."/>
            <person name="Gonthier P."/>
            <person name="Grimwood J."/>
            <person name="Fossdal C.G."/>
            <person name="Hansson D."/>
            <person name="Henrissat B."/>
            <person name="Hietala A."/>
            <person name="Himmelstrand K."/>
            <person name="Hoffmeister D."/>
            <person name="Hogberg N."/>
            <person name="James T.Y."/>
            <person name="Karlsson M."/>
            <person name="Kohler A."/>
            <person name="Kues U."/>
            <person name="Lee Y.H."/>
            <person name="Lin Y.C."/>
            <person name="Lind M."/>
            <person name="Lindquist E."/>
            <person name="Lombard V."/>
            <person name="Lucas S."/>
            <person name="Lunden K."/>
            <person name="Morin E."/>
            <person name="Murat C."/>
            <person name="Park J."/>
            <person name="Raffaello T."/>
            <person name="Rouze P."/>
            <person name="Salamov A."/>
            <person name="Schmutz J."/>
            <person name="Solheim H."/>
            <person name="Stahlberg J."/>
            <person name="Velez H."/>
            <person name="de Vries R.P."/>
            <person name="Wiebenga A."/>
            <person name="Woodward S."/>
            <person name="Yakovlev I."/>
            <person name="Garbelotto M."/>
            <person name="Martin F."/>
            <person name="Grigoriev I.V."/>
            <person name="Stenlid J."/>
        </authorList>
    </citation>
    <scope>NUCLEOTIDE SEQUENCE [LARGE SCALE GENOMIC DNA]</scope>
    <source>
        <strain evidence="6 7">TC 32-1</strain>
    </source>
</reference>
<feature type="transmembrane region" description="Helical" evidence="4">
    <location>
        <begin position="81"/>
        <end position="99"/>
    </location>
</feature>
<evidence type="ECO:0000259" key="5">
    <source>
        <dbReference type="PROSITE" id="PS50850"/>
    </source>
</evidence>
<dbReference type="Pfam" id="PF07690">
    <property type="entry name" value="MFS_1"/>
    <property type="match status" value="1"/>
</dbReference>
<dbReference type="PANTHER" id="PTHR11360">
    <property type="entry name" value="MONOCARBOXYLATE TRANSPORTER"/>
    <property type="match status" value="1"/>
</dbReference>
<dbReference type="KEGG" id="hir:HETIRDRAFT_105809"/>
<organism evidence="6 7">
    <name type="scientific">Heterobasidion irregulare (strain TC 32-1)</name>
    <dbReference type="NCBI Taxonomy" id="747525"/>
    <lineage>
        <taxon>Eukaryota</taxon>
        <taxon>Fungi</taxon>
        <taxon>Dikarya</taxon>
        <taxon>Basidiomycota</taxon>
        <taxon>Agaricomycotina</taxon>
        <taxon>Agaricomycetes</taxon>
        <taxon>Russulales</taxon>
        <taxon>Bondarzewiaceae</taxon>
        <taxon>Heterobasidion</taxon>
        <taxon>Heterobasidion annosum species complex</taxon>
    </lineage>
</organism>
<dbReference type="Proteomes" id="UP000030671">
    <property type="component" value="Unassembled WGS sequence"/>
</dbReference>
<feature type="domain" description="Major facilitator superfamily (MFS) profile" evidence="5">
    <location>
        <begin position="40"/>
        <end position="428"/>
    </location>
</feature>
<gene>
    <name evidence="6" type="ORF">HETIRDRAFT_105809</name>
</gene>
<dbReference type="PROSITE" id="PS50850">
    <property type="entry name" value="MFS"/>
    <property type="match status" value="1"/>
</dbReference>